<dbReference type="SFLD" id="SFLDG01151">
    <property type="entry name" value="Main.2:_Nu-like"/>
    <property type="match status" value="1"/>
</dbReference>
<evidence type="ECO:0000256" key="1">
    <source>
        <dbReference type="ARBA" id="ARBA00007409"/>
    </source>
</evidence>
<dbReference type="Gene3D" id="1.20.1050.10">
    <property type="match status" value="1"/>
</dbReference>
<dbReference type="Gene3D" id="3.40.30.10">
    <property type="entry name" value="Glutaredoxin"/>
    <property type="match status" value="1"/>
</dbReference>
<dbReference type="Proteomes" id="UP000481861">
    <property type="component" value="Unassembled WGS sequence"/>
</dbReference>
<feature type="domain" description="GST N-terminal" evidence="2">
    <location>
        <begin position="17"/>
        <end position="101"/>
    </location>
</feature>
<dbReference type="InterPro" id="IPR036282">
    <property type="entry name" value="Glutathione-S-Trfase_C_sf"/>
</dbReference>
<protein>
    <submittedName>
        <fullName evidence="4">Glutathione S-transferase</fullName>
    </submittedName>
</protein>
<evidence type="ECO:0000313" key="4">
    <source>
        <dbReference type="EMBL" id="KAF2877951.1"/>
    </source>
</evidence>
<comment type="similarity">
    <text evidence="1">Belongs to the GST superfamily.</text>
</comment>
<organism evidence="4 5">
    <name type="scientific">Massariosphaeria phaeospora</name>
    <dbReference type="NCBI Taxonomy" id="100035"/>
    <lineage>
        <taxon>Eukaryota</taxon>
        <taxon>Fungi</taxon>
        <taxon>Dikarya</taxon>
        <taxon>Ascomycota</taxon>
        <taxon>Pezizomycotina</taxon>
        <taxon>Dothideomycetes</taxon>
        <taxon>Pleosporomycetidae</taxon>
        <taxon>Pleosporales</taxon>
        <taxon>Pleosporales incertae sedis</taxon>
        <taxon>Massariosphaeria</taxon>
    </lineage>
</organism>
<dbReference type="AlphaFoldDB" id="A0A7C8IIF2"/>
<keyword evidence="5" id="KW-1185">Reference proteome</keyword>
<keyword evidence="4" id="KW-0808">Transferase</keyword>
<sequence>MAQSKRATGLIADKGIELLTYGTPNGQKISIMLEELKEAYGKEYTYQSISLFEGVQKEPWFTKLNPNGCIPVIVDHDKGGFAVMEGMAIFNYLTRHYDPENKFCFEDPLEVSTAEQWLAWAHSGLGPIQAKANFFYRFQPQRHGFPTQHFIGETERNYGILDARLADRDYVAGPGRGKYSIADIPAWAFINAAGVTGLKLEKFPNIYRWWERIGERPAVQKGLKVPSGEEFAFGYKVMQKKAQEDPQGTEEREGPLREALEKAQKEFGYVYKSP</sequence>
<dbReference type="InterPro" id="IPR036249">
    <property type="entry name" value="Thioredoxin-like_sf"/>
</dbReference>
<dbReference type="SFLD" id="SFLDG00358">
    <property type="entry name" value="Main_(cytGST)"/>
    <property type="match status" value="1"/>
</dbReference>
<dbReference type="PANTHER" id="PTHR44051:SF6">
    <property type="entry name" value="GLUTATHIONE S-TRANSFERASE II"/>
    <property type="match status" value="1"/>
</dbReference>
<dbReference type="SUPFAM" id="SSF47616">
    <property type="entry name" value="GST C-terminal domain-like"/>
    <property type="match status" value="1"/>
</dbReference>
<dbReference type="EMBL" id="JAADJZ010000001">
    <property type="protein sequence ID" value="KAF2877951.1"/>
    <property type="molecule type" value="Genomic_DNA"/>
</dbReference>
<evidence type="ECO:0000259" key="2">
    <source>
        <dbReference type="PROSITE" id="PS50404"/>
    </source>
</evidence>
<dbReference type="InterPro" id="IPR010987">
    <property type="entry name" value="Glutathione-S-Trfase_C-like"/>
</dbReference>
<gene>
    <name evidence="4" type="ORF">BDV95DRAFT_556405</name>
</gene>
<dbReference type="PROSITE" id="PS50405">
    <property type="entry name" value="GST_CTER"/>
    <property type="match status" value="1"/>
</dbReference>
<accession>A0A7C8IIF2</accession>
<reference evidence="4 5" key="1">
    <citation type="submission" date="2020-01" db="EMBL/GenBank/DDBJ databases">
        <authorList>
            <consortium name="DOE Joint Genome Institute"/>
            <person name="Haridas S."/>
            <person name="Albert R."/>
            <person name="Binder M."/>
            <person name="Bloem J."/>
            <person name="Labutti K."/>
            <person name="Salamov A."/>
            <person name="Andreopoulos B."/>
            <person name="Baker S.E."/>
            <person name="Barry K."/>
            <person name="Bills G."/>
            <person name="Bluhm B.H."/>
            <person name="Cannon C."/>
            <person name="Castanera R."/>
            <person name="Culley D.E."/>
            <person name="Daum C."/>
            <person name="Ezra D."/>
            <person name="Gonzalez J.B."/>
            <person name="Henrissat B."/>
            <person name="Kuo A."/>
            <person name="Liang C."/>
            <person name="Lipzen A."/>
            <person name="Lutzoni F."/>
            <person name="Magnuson J."/>
            <person name="Mondo S."/>
            <person name="Nolan M."/>
            <person name="Ohm R."/>
            <person name="Pangilinan J."/>
            <person name="Park H.-J.H."/>
            <person name="Ramirez L."/>
            <person name="Alfaro M."/>
            <person name="Sun H."/>
            <person name="Tritt A."/>
            <person name="Yoshinaga Y."/>
            <person name="Zwiers L.-H.L."/>
            <person name="Turgeon B.G."/>
            <person name="Goodwin S.B."/>
            <person name="Spatafora J.W."/>
            <person name="Crous P.W."/>
            <person name="Grigoriev I.V."/>
        </authorList>
    </citation>
    <scope>NUCLEOTIDE SEQUENCE [LARGE SCALE GENOMIC DNA]</scope>
    <source>
        <strain evidence="4 5">CBS 611.86</strain>
    </source>
</reference>
<dbReference type="PROSITE" id="PS50404">
    <property type="entry name" value="GST_NTER"/>
    <property type="match status" value="1"/>
</dbReference>
<dbReference type="Pfam" id="PF00043">
    <property type="entry name" value="GST_C"/>
    <property type="match status" value="1"/>
</dbReference>
<dbReference type="OrthoDB" id="422574at2759"/>
<dbReference type="GO" id="GO:0016740">
    <property type="term" value="F:transferase activity"/>
    <property type="evidence" value="ECO:0007669"/>
    <property type="project" value="UniProtKB-KW"/>
</dbReference>
<evidence type="ECO:0000259" key="3">
    <source>
        <dbReference type="PROSITE" id="PS50405"/>
    </source>
</evidence>
<dbReference type="InterPro" id="IPR004046">
    <property type="entry name" value="GST_C"/>
</dbReference>
<dbReference type="SUPFAM" id="SSF52833">
    <property type="entry name" value="Thioredoxin-like"/>
    <property type="match status" value="1"/>
</dbReference>
<name>A0A7C8IIF2_9PLEO</name>
<dbReference type="PANTHER" id="PTHR44051">
    <property type="entry name" value="GLUTATHIONE S-TRANSFERASE-RELATED"/>
    <property type="match status" value="1"/>
</dbReference>
<dbReference type="InterPro" id="IPR004045">
    <property type="entry name" value="Glutathione_S-Trfase_N"/>
</dbReference>
<feature type="domain" description="GST C-terminal" evidence="3">
    <location>
        <begin position="107"/>
        <end position="244"/>
    </location>
</feature>
<dbReference type="Pfam" id="PF13409">
    <property type="entry name" value="GST_N_2"/>
    <property type="match status" value="1"/>
</dbReference>
<dbReference type="InterPro" id="IPR040079">
    <property type="entry name" value="Glutathione_S-Trfase"/>
</dbReference>
<dbReference type="CDD" id="cd03048">
    <property type="entry name" value="GST_N_Ure2p_like"/>
    <property type="match status" value="1"/>
</dbReference>
<evidence type="ECO:0000313" key="5">
    <source>
        <dbReference type="Proteomes" id="UP000481861"/>
    </source>
</evidence>
<dbReference type="SFLD" id="SFLDS00019">
    <property type="entry name" value="Glutathione_Transferase_(cytos"/>
    <property type="match status" value="1"/>
</dbReference>
<proteinExistence type="inferred from homology"/>
<comment type="caution">
    <text evidence="4">The sequence shown here is derived from an EMBL/GenBank/DDBJ whole genome shotgun (WGS) entry which is preliminary data.</text>
</comment>